<protein>
    <recommendedName>
        <fullName evidence="3">RecQ-mediated genome instability protein 1</fullName>
    </recommendedName>
</protein>
<dbReference type="InterPro" id="IPR049363">
    <property type="entry name" value="RMI1_N"/>
</dbReference>
<dbReference type="PANTHER" id="PTHR14790:SF15">
    <property type="entry name" value="RECQ-MEDIATED GENOME INSTABILITY PROTEIN 1"/>
    <property type="match status" value="1"/>
</dbReference>
<feature type="compositionally biased region" description="Polar residues" evidence="7">
    <location>
        <begin position="286"/>
        <end position="303"/>
    </location>
</feature>
<feature type="region of interest" description="Disordered" evidence="7">
    <location>
        <begin position="498"/>
        <end position="518"/>
    </location>
</feature>
<feature type="region of interest" description="Disordered" evidence="7">
    <location>
        <begin position="1"/>
        <end position="26"/>
    </location>
</feature>
<evidence type="ECO:0000256" key="4">
    <source>
        <dbReference type="ARBA" id="ARBA00022705"/>
    </source>
</evidence>
<name>A0AAE0R1C2_9TELE</name>
<feature type="compositionally biased region" description="Polar residues" evidence="7">
    <location>
        <begin position="269"/>
        <end position="279"/>
    </location>
</feature>
<dbReference type="Pfam" id="PF21000">
    <property type="entry name" value="RMI1_N_N"/>
    <property type="match status" value="1"/>
</dbReference>
<feature type="domain" description="RecQ mediated genome instability protein 1 OB-fold" evidence="8">
    <location>
        <begin position="94"/>
        <end position="229"/>
    </location>
</feature>
<comment type="function">
    <text evidence="6">Essential component of the RMI complex, a complex that plays an important role in the processing of homologous recombination intermediates to limit DNA crossover formation in cells. Promotes TOP3A binding to double Holliday junctions (DHJ) and hence stimulates TOP3A-mediated dissolution. Required for BLM phosphorylation during mitosis. Within the BLM complex, required for BLM and TOP3A stability.</text>
</comment>
<feature type="region of interest" description="Disordered" evidence="7">
    <location>
        <begin position="267"/>
        <end position="418"/>
    </location>
</feature>
<evidence type="ECO:0000256" key="1">
    <source>
        <dbReference type="ARBA" id="ARBA00004123"/>
    </source>
</evidence>
<evidence type="ECO:0000256" key="5">
    <source>
        <dbReference type="ARBA" id="ARBA00023242"/>
    </source>
</evidence>
<evidence type="ECO:0000256" key="7">
    <source>
        <dbReference type="SAM" id="MobiDB-lite"/>
    </source>
</evidence>
<evidence type="ECO:0000256" key="3">
    <source>
        <dbReference type="ARBA" id="ARBA00018987"/>
    </source>
</evidence>
<organism evidence="11 12">
    <name type="scientific">Hemibagrus guttatus</name>
    <dbReference type="NCBI Taxonomy" id="175788"/>
    <lineage>
        <taxon>Eukaryota</taxon>
        <taxon>Metazoa</taxon>
        <taxon>Chordata</taxon>
        <taxon>Craniata</taxon>
        <taxon>Vertebrata</taxon>
        <taxon>Euteleostomi</taxon>
        <taxon>Actinopterygii</taxon>
        <taxon>Neopterygii</taxon>
        <taxon>Teleostei</taxon>
        <taxon>Ostariophysi</taxon>
        <taxon>Siluriformes</taxon>
        <taxon>Bagridae</taxon>
        <taxon>Hemibagrus</taxon>
    </lineage>
</organism>
<dbReference type="InterPro" id="IPR013894">
    <property type="entry name" value="RMI1_OB"/>
</dbReference>
<evidence type="ECO:0000259" key="9">
    <source>
        <dbReference type="Pfam" id="PF16099"/>
    </source>
</evidence>
<dbReference type="AlphaFoldDB" id="A0AAE0R1C2"/>
<evidence type="ECO:0000259" key="10">
    <source>
        <dbReference type="Pfam" id="PF21000"/>
    </source>
</evidence>
<dbReference type="InterPro" id="IPR042470">
    <property type="entry name" value="RMI1_N_C_sf"/>
</dbReference>
<dbReference type="PANTHER" id="PTHR14790">
    <property type="entry name" value="RECQ-MEDIATED GENOME INSTABILITY PROTEIN 1 RMI1"/>
    <property type="match status" value="1"/>
</dbReference>
<dbReference type="Gene3D" id="2.40.50.510">
    <property type="match status" value="1"/>
</dbReference>
<feature type="compositionally biased region" description="Acidic residues" evidence="7">
    <location>
        <begin position="309"/>
        <end position="327"/>
    </location>
</feature>
<accession>A0AAE0R1C2</accession>
<keyword evidence="12" id="KW-1185">Reference proteome</keyword>
<feature type="compositionally biased region" description="Acidic residues" evidence="7">
    <location>
        <begin position="349"/>
        <end position="366"/>
    </location>
</feature>
<dbReference type="FunFam" id="1.10.8.1020:FF:000001">
    <property type="entry name" value="RecQ-mediated genome instability protein 1"/>
    <property type="match status" value="1"/>
</dbReference>
<dbReference type="GO" id="GO:0016604">
    <property type="term" value="C:nuclear body"/>
    <property type="evidence" value="ECO:0007669"/>
    <property type="project" value="TreeGrafter"/>
</dbReference>
<feature type="compositionally biased region" description="Polar residues" evidence="7">
    <location>
        <begin position="387"/>
        <end position="418"/>
    </location>
</feature>
<dbReference type="FunFam" id="2.40.50.770:FF:000002">
    <property type="entry name" value="recQ-mediated genome instability protein 1"/>
    <property type="match status" value="1"/>
</dbReference>
<feature type="region of interest" description="Disordered" evidence="7">
    <location>
        <begin position="435"/>
        <end position="486"/>
    </location>
</feature>
<dbReference type="Pfam" id="PF16099">
    <property type="entry name" value="RMI1_C"/>
    <property type="match status" value="1"/>
</dbReference>
<dbReference type="GO" id="GO:0006260">
    <property type="term" value="P:DNA replication"/>
    <property type="evidence" value="ECO:0007669"/>
    <property type="project" value="UniProtKB-KW"/>
</dbReference>
<evidence type="ECO:0000256" key="6">
    <source>
        <dbReference type="ARBA" id="ARBA00024977"/>
    </source>
</evidence>
<dbReference type="SMART" id="SM01161">
    <property type="entry name" value="DUF1767"/>
    <property type="match status" value="1"/>
</dbReference>
<comment type="similarity">
    <text evidence="2">Belongs to the RMI1 family.</text>
</comment>
<evidence type="ECO:0000259" key="8">
    <source>
        <dbReference type="Pfam" id="PF08585"/>
    </source>
</evidence>
<keyword evidence="4" id="KW-0235">DNA replication</keyword>
<reference evidence="11" key="1">
    <citation type="submission" date="2023-06" db="EMBL/GenBank/DDBJ databases">
        <title>Male Hemibagrus guttatus genome.</title>
        <authorList>
            <person name="Bian C."/>
        </authorList>
    </citation>
    <scope>NUCLEOTIDE SEQUENCE</scope>
    <source>
        <strain evidence="11">Male_cb2023</strain>
        <tissue evidence="11">Muscle</tissue>
    </source>
</reference>
<feature type="domain" description="RMI1 N-terminal" evidence="10">
    <location>
        <begin position="39"/>
        <end position="88"/>
    </location>
</feature>
<dbReference type="GO" id="GO:0031422">
    <property type="term" value="C:RecQ family helicase-topoisomerase III complex"/>
    <property type="evidence" value="ECO:0007669"/>
    <property type="project" value="TreeGrafter"/>
</dbReference>
<gene>
    <name evidence="11" type="ORF">QTP70_009494</name>
</gene>
<dbReference type="InterPro" id="IPR032199">
    <property type="entry name" value="RMI1_C"/>
</dbReference>
<evidence type="ECO:0000313" key="11">
    <source>
        <dbReference type="EMBL" id="KAK3539516.1"/>
    </source>
</evidence>
<evidence type="ECO:0000313" key="12">
    <source>
        <dbReference type="Proteomes" id="UP001274896"/>
    </source>
</evidence>
<feature type="compositionally biased region" description="Basic and acidic residues" evidence="7">
    <location>
        <begin position="446"/>
        <end position="467"/>
    </location>
</feature>
<dbReference type="GO" id="GO:0000166">
    <property type="term" value="F:nucleotide binding"/>
    <property type="evidence" value="ECO:0007669"/>
    <property type="project" value="InterPro"/>
</dbReference>
<comment type="caution">
    <text evidence="11">The sequence shown here is derived from an EMBL/GenBank/DDBJ whole genome shotgun (WGS) entry which is preliminary data.</text>
</comment>
<dbReference type="EMBL" id="JAUCMX010000007">
    <property type="protein sequence ID" value="KAK3539516.1"/>
    <property type="molecule type" value="Genomic_DNA"/>
</dbReference>
<feature type="compositionally biased region" description="Polar residues" evidence="7">
    <location>
        <begin position="468"/>
        <end position="479"/>
    </location>
</feature>
<feature type="domain" description="RecQ-mediated genome instability protein 1 C-terminal OB-fold" evidence="9">
    <location>
        <begin position="531"/>
        <end position="663"/>
    </location>
</feature>
<dbReference type="Pfam" id="PF08585">
    <property type="entry name" value="RMI1_N_C"/>
    <property type="match status" value="1"/>
</dbReference>
<sequence>MGTIMGRANQGVRRSGSNAEQSHISEERMPVAGVTQAWLRSTWHIQVPQAWLNACVEWVTEEAGGVALPQTELNQQVLDQWLLADLRDLAHPVLPAGISEFEKMELNGSYCLQMDSLLDVSQPAYSQLQRLRGSDCTNDEVTAVTQATQRPWEAKPTRMLMLQLTDGVQDLEAIEYRPVPALSANLPPGTKLQVVGMVMLRLGVLLLKPENVKVLGGEVEELMEVHSQSRLICRTLGLPEVNHQQEADNQVVQQAARIEGTLDSGYESIPSSLNSQMISRNAPRQLESSSLSTHEATPISRQSGPDVADIPDEEFDNIPDDFMDYPEDIGNIPEDSDNGPDDWGNNPDDFNDDPEDFDDIPMEELDVMMSPTDPKLLPSSGPVENGGTKQQDVSSTDYEPTDSQVNQPQASNHLSLPSKASVSWADTIEVIDVDADDNRSSSPEPKIARYESRPKVPDSTCSKKTDTTVRNQHQVSNQASLSSKTSLSKTNPIEVIDIDADDDFSPSSGSNTARYDPAFNRSKKADSSILSYLCILKAGVWPPHSVQVVRLHAFIVTLLGSLRSSGGEWKVKATISDGTGYLDVDLSDSLLANLIGFSAAESKVLRKDPAKRGVVDAGIQNCQRELVDMCCVMTVQVDSNGTGTVLRAESLTDRECCKIQKRVMDRRS</sequence>
<dbReference type="InterPro" id="IPR044881">
    <property type="entry name" value="RMI1_N_N_sf"/>
</dbReference>
<dbReference type="Gene3D" id="1.10.8.1020">
    <property type="entry name" value="RecQ-mediated genome instability protein 1, N-terminal domain"/>
    <property type="match status" value="1"/>
</dbReference>
<dbReference type="Gene3D" id="2.40.50.770">
    <property type="entry name" value="RecQ-mediated genome instability protein Rmi1, C-terminal domain"/>
    <property type="match status" value="1"/>
</dbReference>
<proteinExistence type="inferred from homology"/>
<comment type="subcellular location">
    <subcellularLocation>
        <location evidence="1">Nucleus</location>
    </subcellularLocation>
</comment>
<keyword evidence="5" id="KW-0539">Nucleus</keyword>
<dbReference type="Proteomes" id="UP001274896">
    <property type="component" value="Unassembled WGS sequence"/>
</dbReference>
<evidence type="ECO:0000256" key="2">
    <source>
        <dbReference type="ARBA" id="ARBA00006395"/>
    </source>
</evidence>
<dbReference type="GO" id="GO:0000724">
    <property type="term" value="P:double-strand break repair via homologous recombination"/>
    <property type="evidence" value="ECO:0007669"/>
    <property type="project" value="TreeGrafter"/>
</dbReference>
<dbReference type="GO" id="GO:0000712">
    <property type="term" value="P:resolution of meiotic recombination intermediates"/>
    <property type="evidence" value="ECO:0007669"/>
    <property type="project" value="TreeGrafter"/>
</dbReference>